<reference evidence="1 2" key="1">
    <citation type="submission" date="2024-09" db="EMBL/GenBank/DDBJ databases">
        <authorList>
            <person name="Zhang Z.-H."/>
        </authorList>
    </citation>
    <scope>NUCLEOTIDE SEQUENCE [LARGE SCALE GENOMIC DNA]</scope>
    <source>
        <strain evidence="1 2">HHTR114</strain>
    </source>
</reference>
<dbReference type="InterPro" id="IPR042252">
    <property type="entry name" value="MtfA_N"/>
</dbReference>
<name>A0ABW1KSH8_9PROT</name>
<organism evidence="1 2">
    <name type="scientific">Hyphococcus aureus</name>
    <dbReference type="NCBI Taxonomy" id="2666033"/>
    <lineage>
        <taxon>Bacteria</taxon>
        <taxon>Pseudomonadati</taxon>
        <taxon>Pseudomonadota</taxon>
        <taxon>Alphaproteobacteria</taxon>
        <taxon>Parvularculales</taxon>
        <taxon>Parvularculaceae</taxon>
        <taxon>Hyphococcus</taxon>
    </lineage>
</organism>
<sequence>MNIAFIILAAAAGLFIGGRWALQRRKTEALLAAPLPGAFRQILRARVPVYNALPHDLRKRLDGLINRFLAEKKFYGAQGFEITDEVRVVIAAQACLLIVNKENRWYNTLHTIHVYPAVFTSQMRRAEGNVMMEHRPVRSGESWARGPVILSWDQAAYGAFAAHDGHNVVMHEFAHQLDNETGVTDGSPLLDKDQSASRWARVFQDAYERLREDASAGRGNVLDAYGATNPAEFFAVATEVFFERPRDLREAEPDLYDELSAYYRLDPADWF</sequence>
<accession>A0ABW1KSH8</accession>
<keyword evidence="2" id="KW-1185">Reference proteome</keyword>
<dbReference type="CDD" id="cd20169">
    <property type="entry name" value="Peptidase_M90_mtfA"/>
    <property type="match status" value="1"/>
</dbReference>
<dbReference type="SUPFAM" id="SSF55486">
    <property type="entry name" value="Metalloproteases ('zincins'), catalytic domain"/>
    <property type="match status" value="1"/>
</dbReference>
<dbReference type="EMBL" id="JBHPON010000001">
    <property type="protein sequence ID" value="MFC6034140.1"/>
    <property type="molecule type" value="Genomic_DNA"/>
</dbReference>
<dbReference type="InterPro" id="IPR024079">
    <property type="entry name" value="MetalloPept_cat_dom_sf"/>
</dbReference>
<protein>
    <submittedName>
        <fullName evidence="1">Zinc-dependent peptidase</fullName>
    </submittedName>
</protein>
<evidence type="ECO:0000313" key="1">
    <source>
        <dbReference type="EMBL" id="MFC6034140.1"/>
    </source>
</evidence>
<dbReference type="Pfam" id="PF06167">
    <property type="entry name" value="Peptidase_M90"/>
    <property type="match status" value="1"/>
</dbReference>
<proteinExistence type="predicted"/>
<dbReference type="RefSeq" id="WP_379880548.1">
    <property type="nucleotide sequence ID" value="NZ_JBHPON010000001.1"/>
</dbReference>
<dbReference type="InterPro" id="IPR010384">
    <property type="entry name" value="MtfA_fam"/>
</dbReference>
<dbReference type="Gene3D" id="1.10.472.150">
    <property type="entry name" value="Glucose-regulated metallo-peptidase M90, N-terminal domain"/>
    <property type="match status" value="1"/>
</dbReference>
<dbReference type="Proteomes" id="UP001596116">
    <property type="component" value="Unassembled WGS sequence"/>
</dbReference>
<comment type="caution">
    <text evidence="1">The sequence shown here is derived from an EMBL/GenBank/DDBJ whole genome shotgun (WGS) entry which is preliminary data.</text>
</comment>
<dbReference type="PANTHER" id="PTHR30164:SF2">
    <property type="entry name" value="PROTEIN MTFA"/>
    <property type="match status" value="1"/>
</dbReference>
<gene>
    <name evidence="1" type="ORF">ACFMB1_01215</name>
</gene>
<dbReference type="Gene3D" id="3.40.390.10">
    <property type="entry name" value="Collagenase (Catalytic Domain)"/>
    <property type="match status" value="1"/>
</dbReference>
<evidence type="ECO:0000313" key="2">
    <source>
        <dbReference type="Proteomes" id="UP001596116"/>
    </source>
</evidence>
<dbReference type="PANTHER" id="PTHR30164">
    <property type="entry name" value="MTFA PEPTIDASE"/>
    <property type="match status" value="1"/>
</dbReference>